<dbReference type="InterPro" id="IPR016181">
    <property type="entry name" value="Acyl_CoA_acyltransferase"/>
</dbReference>
<name>A0ABT9M9U2_9DEIO</name>
<keyword evidence="3" id="KW-1185">Reference proteome</keyword>
<sequence>MSDVTLRPLALDDVEPFVRWAADPEFCRAIGWAVDRDPEDVRASRVRLLTDPPAGFMRQGIVLDGQLVGYVDLAGMTADTAEFGIAVAERGLWGRGVGRRAGELTLRYGFGTLGLGTITAEVHRPNVRSHALMRALGFREVGLGDLDEYYGEPVPLVRYALRRAEFSG</sequence>
<dbReference type="SUPFAM" id="SSF55729">
    <property type="entry name" value="Acyl-CoA N-acyltransferases (Nat)"/>
    <property type="match status" value="1"/>
</dbReference>
<dbReference type="InterPro" id="IPR000182">
    <property type="entry name" value="GNAT_dom"/>
</dbReference>
<comment type="caution">
    <text evidence="2">The sequence shown here is derived from an EMBL/GenBank/DDBJ whole genome shotgun (WGS) entry which is preliminary data.</text>
</comment>
<organism evidence="2 3">
    <name type="scientific">Deinococcus enclensis</name>
    <dbReference type="NCBI Taxonomy" id="1049582"/>
    <lineage>
        <taxon>Bacteria</taxon>
        <taxon>Thermotogati</taxon>
        <taxon>Deinococcota</taxon>
        <taxon>Deinococci</taxon>
        <taxon>Deinococcales</taxon>
        <taxon>Deinococcaceae</taxon>
        <taxon>Deinococcus</taxon>
    </lineage>
</organism>
<dbReference type="Gene3D" id="3.40.630.30">
    <property type="match status" value="1"/>
</dbReference>
<dbReference type="Pfam" id="PF13302">
    <property type="entry name" value="Acetyltransf_3"/>
    <property type="match status" value="1"/>
</dbReference>
<dbReference type="PROSITE" id="PS51186">
    <property type="entry name" value="GNAT"/>
    <property type="match status" value="1"/>
</dbReference>
<reference evidence="2 3" key="1">
    <citation type="submission" date="2023-07" db="EMBL/GenBank/DDBJ databases">
        <title>Genomic Encyclopedia of Type Strains, Phase IV (KMG-IV): sequencing the most valuable type-strain genomes for metagenomic binning, comparative biology and taxonomic classification.</title>
        <authorList>
            <person name="Goeker M."/>
        </authorList>
    </citation>
    <scope>NUCLEOTIDE SEQUENCE [LARGE SCALE GENOMIC DNA]</scope>
    <source>
        <strain evidence="2 3">NIO-1023</strain>
    </source>
</reference>
<dbReference type="PANTHER" id="PTHR43415">
    <property type="entry name" value="SPERMIDINE N(1)-ACETYLTRANSFERASE"/>
    <property type="match status" value="1"/>
</dbReference>
<evidence type="ECO:0000313" key="2">
    <source>
        <dbReference type="EMBL" id="MDP9763342.1"/>
    </source>
</evidence>
<evidence type="ECO:0000259" key="1">
    <source>
        <dbReference type="PROSITE" id="PS51186"/>
    </source>
</evidence>
<accession>A0ABT9M9U2</accession>
<feature type="domain" description="N-acetyltransferase" evidence="1">
    <location>
        <begin position="4"/>
        <end position="161"/>
    </location>
</feature>
<proteinExistence type="predicted"/>
<dbReference type="Proteomes" id="UP001232163">
    <property type="component" value="Unassembled WGS sequence"/>
</dbReference>
<dbReference type="PANTHER" id="PTHR43415:SF3">
    <property type="entry name" value="GNAT-FAMILY ACETYLTRANSFERASE"/>
    <property type="match status" value="1"/>
</dbReference>
<evidence type="ECO:0000313" key="3">
    <source>
        <dbReference type="Proteomes" id="UP001232163"/>
    </source>
</evidence>
<dbReference type="EMBL" id="JAURUR010000001">
    <property type="protein sequence ID" value="MDP9763342.1"/>
    <property type="molecule type" value="Genomic_DNA"/>
</dbReference>
<protein>
    <submittedName>
        <fullName evidence="2">RimJ/RimL family protein N-acetyltransferase</fullName>
    </submittedName>
</protein>
<gene>
    <name evidence="2" type="ORF">QO006_000755</name>
</gene>